<dbReference type="RefSeq" id="WP_255901351.1">
    <property type="nucleotide sequence ID" value="NZ_JAFMZO010000002.1"/>
</dbReference>
<reference evidence="2" key="1">
    <citation type="journal article" date="2019" name="Int. J. Syst. Evol. Microbiol.">
        <title>The Global Catalogue of Microorganisms (GCM) 10K type strain sequencing project: providing services to taxonomists for standard genome sequencing and annotation.</title>
        <authorList>
            <consortium name="The Broad Institute Genomics Platform"/>
            <consortium name="The Broad Institute Genome Sequencing Center for Infectious Disease"/>
            <person name="Wu L."/>
            <person name="Ma J."/>
        </authorList>
    </citation>
    <scope>NUCLEOTIDE SEQUENCE [LARGE SCALE GENOMIC DNA]</scope>
    <source>
        <strain evidence="2">KCTC 42217</strain>
    </source>
</reference>
<dbReference type="Proteomes" id="UP001597387">
    <property type="component" value="Unassembled WGS sequence"/>
</dbReference>
<organism evidence="1 2">
    <name type="scientific">Paradesertivirga mongoliensis</name>
    <dbReference type="NCBI Taxonomy" id="2100740"/>
    <lineage>
        <taxon>Bacteria</taxon>
        <taxon>Pseudomonadati</taxon>
        <taxon>Bacteroidota</taxon>
        <taxon>Sphingobacteriia</taxon>
        <taxon>Sphingobacteriales</taxon>
        <taxon>Sphingobacteriaceae</taxon>
        <taxon>Paradesertivirga</taxon>
    </lineage>
</organism>
<evidence type="ECO:0000313" key="2">
    <source>
        <dbReference type="Proteomes" id="UP001597387"/>
    </source>
</evidence>
<accession>A0ABW4ZMR0</accession>
<comment type="caution">
    <text evidence="1">The sequence shown here is derived from an EMBL/GenBank/DDBJ whole genome shotgun (WGS) entry which is preliminary data.</text>
</comment>
<evidence type="ECO:0000313" key="1">
    <source>
        <dbReference type="EMBL" id="MFD2163142.1"/>
    </source>
</evidence>
<keyword evidence="2" id="KW-1185">Reference proteome</keyword>
<name>A0ABW4ZMR0_9SPHI</name>
<sequence length="78" mass="8742">MNTLKEPFEVDIKVAEAETKSVKIYHETETFDFNLEGQKISLINNGDNSWSGVSGSIGQEEINLIGAEIEKHYQSLEP</sequence>
<dbReference type="EMBL" id="JBHUHZ010000002">
    <property type="protein sequence ID" value="MFD2163142.1"/>
    <property type="molecule type" value="Genomic_DNA"/>
</dbReference>
<gene>
    <name evidence="1" type="ORF">ACFSJU_12120</name>
</gene>
<protein>
    <submittedName>
        <fullName evidence="1">Uncharacterized protein</fullName>
    </submittedName>
</protein>
<proteinExistence type="predicted"/>